<dbReference type="InterPro" id="IPR017476">
    <property type="entry name" value="UDP-Glc/GDP-Man"/>
</dbReference>
<proteinExistence type="inferred from homology"/>
<keyword evidence="4" id="KW-0560">Oxidoreductase</keyword>
<gene>
    <name evidence="10" type="ORF">EGH23_12870</name>
</gene>
<dbReference type="PANTHER" id="PTHR43491">
    <property type="entry name" value="UDP-N-ACETYL-D-MANNOSAMINE DEHYDROGENASE"/>
    <property type="match status" value="1"/>
</dbReference>
<organism evidence="10 11">
    <name type="scientific">Haloarcula nitratireducens</name>
    <dbReference type="NCBI Taxonomy" id="2487749"/>
    <lineage>
        <taxon>Archaea</taxon>
        <taxon>Methanobacteriati</taxon>
        <taxon>Methanobacteriota</taxon>
        <taxon>Stenosarchaea group</taxon>
        <taxon>Halobacteria</taxon>
        <taxon>Halobacteriales</taxon>
        <taxon>Haloarculaceae</taxon>
        <taxon>Haloarcula</taxon>
    </lineage>
</organism>
<dbReference type="GO" id="GO:0051287">
    <property type="term" value="F:NAD binding"/>
    <property type="evidence" value="ECO:0007669"/>
    <property type="project" value="InterPro"/>
</dbReference>
<dbReference type="Pfam" id="PF03720">
    <property type="entry name" value="UDPG_MGDP_dh_C"/>
    <property type="match status" value="1"/>
</dbReference>
<dbReference type="EMBL" id="RKLT01000004">
    <property type="protein sequence ID" value="MBX0295770.1"/>
    <property type="molecule type" value="Genomic_DNA"/>
</dbReference>
<dbReference type="GO" id="GO:0016628">
    <property type="term" value="F:oxidoreductase activity, acting on the CH-CH group of donors, NAD or NADP as acceptor"/>
    <property type="evidence" value="ECO:0007669"/>
    <property type="project" value="InterPro"/>
</dbReference>
<evidence type="ECO:0000256" key="6">
    <source>
        <dbReference type="ARBA" id="ARBA00030172"/>
    </source>
</evidence>
<dbReference type="Pfam" id="PF03721">
    <property type="entry name" value="UDPG_MGDP_dh_N"/>
    <property type="match status" value="1"/>
</dbReference>
<comment type="catalytic activity">
    <reaction evidence="7">
        <text>UDP-N-acetyl-alpha-D-mannosamine + 2 NAD(+) + H2O = UDP-N-acetyl-alpha-D-mannosaminouronate + 2 NADH + 3 H(+)</text>
        <dbReference type="Rhea" id="RHEA:25780"/>
        <dbReference type="ChEBI" id="CHEBI:15377"/>
        <dbReference type="ChEBI" id="CHEBI:15378"/>
        <dbReference type="ChEBI" id="CHEBI:57540"/>
        <dbReference type="ChEBI" id="CHEBI:57945"/>
        <dbReference type="ChEBI" id="CHEBI:68623"/>
        <dbReference type="ChEBI" id="CHEBI:70731"/>
        <dbReference type="EC" id="1.1.1.336"/>
    </reaction>
</comment>
<protein>
    <recommendedName>
        <fullName evidence="3">UDP-N-acetyl-D-mannosamine dehydrogenase</fullName>
        <ecNumber evidence="2">1.1.1.336</ecNumber>
    </recommendedName>
    <alternativeName>
        <fullName evidence="6">UDP-ManNAc 6-dehydrogenase</fullName>
    </alternativeName>
</protein>
<comment type="similarity">
    <text evidence="1 8">Belongs to the UDP-glucose/GDP-mannose dehydrogenase family.</text>
</comment>
<dbReference type="InterPro" id="IPR001732">
    <property type="entry name" value="UDP-Glc/GDP-Man_DH_N"/>
</dbReference>
<reference evidence="10 11" key="1">
    <citation type="submission" date="2021-06" db="EMBL/GenBank/DDBJ databases">
        <title>Halomicroarcula sp. a new haloarchaeum isolated from saline soil.</title>
        <authorList>
            <person name="Duran-Viseras A."/>
            <person name="Sanchez-Porro C."/>
            <person name="Ventosa A."/>
        </authorList>
    </citation>
    <scope>NUCLEOTIDE SEQUENCE [LARGE SCALE GENOMIC DNA]</scope>
    <source>
        <strain evidence="10 11">F27</strain>
    </source>
</reference>
<evidence type="ECO:0000256" key="2">
    <source>
        <dbReference type="ARBA" id="ARBA00012935"/>
    </source>
</evidence>
<evidence type="ECO:0000313" key="11">
    <source>
        <dbReference type="Proteomes" id="UP001430455"/>
    </source>
</evidence>
<sequence length="443" mass="48061">MSESVSHRTGEQSARPEGEQICIVGLGYVGMPLALAFDDEGFEVTGFDIDPELVETLSNGNDPTGEAGHDRVAESDVSFTAQPDNIVRADYVILTVPTPVDNTQNPNLDFVKGAARTVGEHISEDTTIILESTVYPGVTESELAPIIEEESGLTAGEEFNLGYSPERLSPGDKGKTLEEVMKIVSGDTDETLEDVATLYETVVDAGVYRAPSIQTAEAAKVIENVQRDLNIALMNELAIICDHMDIDTHEVLDAAGTKWNFHDYRPGLVGGHCIPVDPLYLAHGSERAGYTPSLILQGREVNEYMPKHAAELTMRGLNEAGKVLKDSSVLILGLSYKPNVGDIRTSEVDEVITELETYGIDVEGYDPHAQDDAMAEHFGIPIQDTPDFEGFDAVFLATPHDEFDRFDLSKVAGALDDDPVLVDVMADVDEADATEAGFIYDHL</sequence>
<keyword evidence="11" id="KW-1185">Reference proteome</keyword>
<dbReference type="PANTHER" id="PTHR43491:SF2">
    <property type="entry name" value="UDP-N-ACETYL-D-MANNOSAMINE DEHYDROGENASE"/>
    <property type="match status" value="1"/>
</dbReference>
<dbReference type="NCBIfam" id="TIGR03026">
    <property type="entry name" value="NDP-sugDHase"/>
    <property type="match status" value="1"/>
</dbReference>
<dbReference type="GO" id="GO:0000271">
    <property type="term" value="P:polysaccharide biosynthetic process"/>
    <property type="evidence" value="ECO:0007669"/>
    <property type="project" value="InterPro"/>
</dbReference>
<evidence type="ECO:0000256" key="8">
    <source>
        <dbReference type="PIRNR" id="PIRNR000124"/>
    </source>
</evidence>
<dbReference type="Pfam" id="PF00984">
    <property type="entry name" value="UDPG_MGDP_dh"/>
    <property type="match status" value="1"/>
</dbReference>
<dbReference type="EC" id="1.1.1.336" evidence="2"/>
<evidence type="ECO:0000256" key="1">
    <source>
        <dbReference type="ARBA" id="ARBA00006601"/>
    </source>
</evidence>
<name>A0AAW4PD06_9EURY</name>
<dbReference type="InterPro" id="IPR036291">
    <property type="entry name" value="NAD(P)-bd_dom_sf"/>
</dbReference>
<dbReference type="SUPFAM" id="SSF52413">
    <property type="entry name" value="UDP-glucose/GDP-mannose dehydrogenase C-terminal domain"/>
    <property type="match status" value="1"/>
</dbReference>
<evidence type="ECO:0000256" key="7">
    <source>
        <dbReference type="ARBA" id="ARBA00049130"/>
    </source>
</evidence>
<accession>A0AAW4PD06</accession>
<evidence type="ECO:0000256" key="3">
    <source>
        <dbReference type="ARBA" id="ARBA00016796"/>
    </source>
</evidence>
<dbReference type="InterPro" id="IPR028359">
    <property type="entry name" value="UDP_ManNAc/GlcNAc_DH"/>
</dbReference>
<comment type="caution">
    <text evidence="10">The sequence shown here is derived from an EMBL/GenBank/DDBJ whole genome shotgun (WGS) entry which is preliminary data.</text>
</comment>
<evidence type="ECO:0000259" key="9">
    <source>
        <dbReference type="SMART" id="SM00984"/>
    </source>
</evidence>
<dbReference type="AlphaFoldDB" id="A0AAW4PD06"/>
<dbReference type="InterPro" id="IPR008927">
    <property type="entry name" value="6-PGluconate_DH-like_C_sf"/>
</dbReference>
<dbReference type="PIRSF" id="PIRSF000124">
    <property type="entry name" value="UDPglc_GDPman_dh"/>
    <property type="match status" value="1"/>
</dbReference>
<dbReference type="InterPro" id="IPR036220">
    <property type="entry name" value="UDP-Glc/GDP-Man_DH_C_sf"/>
</dbReference>
<dbReference type="SMART" id="SM00984">
    <property type="entry name" value="UDPG_MGDP_dh_C"/>
    <property type="match status" value="1"/>
</dbReference>
<dbReference type="RefSeq" id="WP_220580400.1">
    <property type="nucleotide sequence ID" value="NZ_RKLT01000004.1"/>
</dbReference>
<dbReference type="SUPFAM" id="SSF51735">
    <property type="entry name" value="NAD(P)-binding Rossmann-fold domains"/>
    <property type="match status" value="1"/>
</dbReference>
<evidence type="ECO:0000313" key="10">
    <source>
        <dbReference type="EMBL" id="MBX0295770.1"/>
    </source>
</evidence>
<dbReference type="Gene3D" id="3.40.50.720">
    <property type="entry name" value="NAD(P)-binding Rossmann-like Domain"/>
    <property type="match status" value="2"/>
</dbReference>
<dbReference type="InterPro" id="IPR014026">
    <property type="entry name" value="UDP-Glc/GDP-Man_DH_dimer"/>
</dbReference>
<dbReference type="Proteomes" id="UP001430455">
    <property type="component" value="Unassembled WGS sequence"/>
</dbReference>
<feature type="domain" description="UDP-glucose/GDP-mannose dehydrogenase C-terminal" evidence="9">
    <location>
        <begin position="330"/>
        <end position="428"/>
    </location>
</feature>
<dbReference type="InterPro" id="IPR014027">
    <property type="entry name" value="UDP-Glc/GDP-Man_DH_C"/>
</dbReference>
<dbReference type="SUPFAM" id="SSF48179">
    <property type="entry name" value="6-phosphogluconate dehydrogenase C-terminal domain-like"/>
    <property type="match status" value="1"/>
</dbReference>
<dbReference type="PIRSF" id="PIRSF500136">
    <property type="entry name" value="UDP_ManNAc_DH"/>
    <property type="match status" value="1"/>
</dbReference>
<dbReference type="GO" id="GO:0089714">
    <property type="term" value="F:UDP-N-acetyl-D-mannosamine dehydrogenase activity"/>
    <property type="evidence" value="ECO:0007669"/>
    <property type="project" value="UniProtKB-EC"/>
</dbReference>
<evidence type="ECO:0000256" key="4">
    <source>
        <dbReference type="ARBA" id="ARBA00023002"/>
    </source>
</evidence>
<keyword evidence="5" id="KW-0520">NAD</keyword>
<evidence type="ECO:0000256" key="5">
    <source>
        <dbReference type="ARBA" id="ARBA00023027"/>
    </source>
</evidence>